<accession>A0A248TCU0</accession>
<feature type="transmembrane region" description="Helical" evidence="1">
    <location>
        <begin position="64"/>
        <end position="85"/>
    </location>
</feature>
<evidence type="ECO:0000313" key="3">
    <source>
        <dbReference type="Proteomes" id="UP000215137"/>
    </source>
</evidence>
<dbReference type="KEGG" id="bko:CKF48_01125"/>
<feature type="transmembrane region" description="Helical" evidence="1">
    <location>
        <begin position="105"/>
        <end position="124"/>
    </location>
</feature>
<sequence length="129" mass="15353">MSVFLSSMIATFITIPFLGYLLVFIICKQVTKKHKKSVHLALDFSTLLLILSVHFMIASIWNRSYIWLIFLFLISTAILYLLYYWRVKQEIDYGKLFKGYWRINFLFFLTAYCVLIAIGIFNRISHLMF</sequence>
<keyword evidence="1" id="KW-0812">Transmembrane</keyword>
<dbReference type="RefSeq" id="WP_095369623.1">
    <property type="nucleotide sequence ID" value="NZ_CP022983.1"/>
</dbReference>
<name>A0A248TCU0_9BACI</name>
<keyword evidence="1" id="KW-1133">Transmembrane helix</keyword>
<dbReference type="Pfam" id="PF11877">
    <property type="entry name" value="DUF3397"/>
    <property type="match status" value="1"/>
</dbReference>
<dbReference type="InterPro" id="IPR024515">
    <property type="entry name" value="DUF3397"/>
</dbReference>
<dbReference type="InterPro" id="IPR016945">
    <property type="entry name" value="UCP030092"/>
</dbReference>
<dbReference type="Proteomes" id="UP000215137">
    <property type="component" value="Chromosome"/>
</dbReference>
<feature type="transmembrane region" description="Helical" evidence="1">
    <location>
        <begin position="6"/>
        <end position="26"/>
    </location>
</feature>
<dbReference type="EMBL" id="CP022983">
    <property type="protein sequence ID" value="ASV66048.1"/>
    <property type="molecule type" value="Genomic_DNA"/>
</dbReference>
<keyword evidence="1" id="KW-0472">Membrane</keyword>
<dbReference type="AlphaFoldDB" id="A0A248TCU0"/>
<evidence type="ECO:0000313" key="2">
    <source>
        <dbReference type="EMBL" id="ASV66048.1"/>
    </source>
</evidence>
<evidence type="ECO:0000256" key="1">
    <source>
        <dbReference type="SAM" id="Phobius"/>
    </source>
</evidence>
<reference evidence="2 3" key="1">
    <citation type="submission" date="2017-08" db="EMBL/GenBank/DDBJ databases">
        <title>Complete Genome Sequence of Bacillus kochii Oregon-R-modENCODE STRAIN BDGP4, isolated from Drosophila melanogaster gut.</title>
        <authorList>
            <person name="Wan K.H."/>
            <person name="Yu C."/>
            <person name="Park S."/>
            <person name="Hammonds A.S."/>
            <person name="Booth B.W."/>
            <person name="Celniker S.E."/>
        </authorList>
    </citation>
    <scope>NUCLEOTIDE SEQUENCE [LARGE SCALE GENOMIC DNA]</scope>
    <source>
        <strain evidence="2 3">BDGP4</strain>
    </source>
</reference>
<proteinExistence type="predicted"/>
<evidence type="ECO:0008006" key="4">
    <source>
        <dbReference type="Google" id="ProtNLM"/>
    </source>
</evidence>
<gene>
    <name evidence="2" type="ORF">CKF48_01125</name>
</gene>
<dbReference type="PIRSF" id="PIRSF030092">
    <property type="entry name" value="UCP030092"/>
    <property type="match status" value="1"/>
</dbReference>
<dbReference type="OrthoDB" id="2353183at2"/>
<organism evidence="2 3">
    <name type="scientific">Cytobacillus kochii</name>
    <dbReference type="NCBI Taxonomy" id="859143"/>
    <lineage>
        <taxon>Bacteria</taxon>
        <taxon>Bacillati</taxon>
        <taxon>Bacillota</taxon>
        <taxon>Bacilli</taxon>
        <taxon>Bacillales</taxon>
        <taxon>Bacillaceae</taxon>
        <taxon>Cytobacillus</taxon>
    </lineage>
</organism>
<keyword evidence="3" id="KW-1185">Reference proteome</keyword>
<protein>
    <recommendedName>
        <fullName evidence="4">DUF3397 domain-containing protein</fullName>
    </recommendedName>
</protein>
<feature type="transmembrane region" description="Helical" evidence="1">
    <location>
        <begin position="38"/>
        <end position="58"/>
    </location>
</feature>